<evidence type="ECO:0000313" key="12">
    <source>
        <dbReference type="EMBL" id="CDE30008.1"/>
    </source>
</evidence>
<keyword evidence="2 11" id="KW-1003">Cell membrane</keyword>
<dbReference type="PANTHER" id="PTHR28259:SF1">
    <property type="entry name" value="FLUORIDE EXPORT PROTEIN 1-RELATED"/>
    <property type="match status" value="1"/>
</dbReference>
<dbReference type="STRING" id="1263103.BN741_00595"/>
<evidence type="ECO:0000256" key="9">
    <source>
        <dbReference type="ARBA" id="ARBA00035120"/>
    </source>
</evidence>
<dbReference type="GO" id="GO:0005886">
    <property type="term" value="C:plasma membrane"/>
    <property type="evidence" value="ECO:0007669"/>
    <property type="project" value="UniProtKB-SubCell"/>
</dbReference>
<dbReference type="PANTHER" id="PTHR28259">
    <property type="entry name" value="FLUORIDE EXPORT PROTEIN 1-RELATED"/>
    <property type="match status" value="1"/>
</dbReference>
<keyword evidence="4 11" id="KW-0812">Transmembrane</keyword>
<comment type="catalytic activity">
    <reaction evidence="10">
        <text>fluoride(in) = fluoride(out)</text>
        <dbReference type="Rhea" id="RHEA:76159"/>
        <dbReference type="ChEBI" id="CHEBI:17051"/>
    </reaction>
    <physiologicalReaction direction="left-to-right" evidence="10">
        <dbReference type="Rhea" id="RHEA:76160"/>
    </physiologicalReaction>
</comment>
<feature type="binding site" evidence="11">
    <location>
        <position position="74"/>
    </location>
    <ligand>
        <name>Na(+)</name>
        <dbReference type="ChEBI" id="CHEBI:29101"/>
        <note>structural</note>
    </ligand>
</feature>
<keyword evidence="11" id="KW-0813">Transport</keyword>
<dbReference type="RefSeq" id="WP_022429852.1">
    <property type="nucleotide sequence ID" value="NZ_FR899205.1"/>
</dbReference>
<keyword evidence="7 11" id="KW-0472">Membrane</keyword>
<evidence type="ECO:0000256" key="1">
    <source>
        <dbReference type="ARBA" id="ARBA00004651"/>
    </source>
</evidence>
<proteinExistence type="inferred from homology"/>
<evidence type="ECO:0000256" key="11">
    <source>
        <dbReference type="HAMAP-Rule" id="MF_00454"/>
    </source>
</evidence>
<feature type="binding site" evidence="11">
    <location>
        <position position="77"/>
    </location>
    <ligand>
        <name>Na(+)</name>
        <dbReference type="ChEBI" id="CHEBI:29101"/>
        <note>structural</note>
    </ligand>
</feature>
<dbReference type="InterPro" id="IPR003691">
    <property type="entry name" value="FluC"/>
</dbReference>
<feature type="transmembrane region" description="Helical" evidence="11">
    <location>
        <begin position="95"/>
        <end position="120"/>
    </location>
</feature>
<dbReference type="GO" id="GO:0046872">
    <property type="term" value="F:metal ion binding"/>
    <property type="evidence" value="ECO:0007669"/>
    <property type="project" value="UniProtKB-KW"/>
</dbReference>
<dbReference type="AlphaFoldDB" id="R7GTC5"/>
<feature type="transmembrane region" description="Helical" evidence="11">
    <location>
        <begin position="31"/>
        <end position="54"/>
    </location>
</feature>
<keyword evidence="11" id="KW-0915">Sodium</keyword>
<evidence type="ECO:0000256" key="8">
    <source>
        <dbReference type="ARBA" id="ARBA00023303"/>
    </source>
</evidence>
<comment type="activity regulation">
    <text evidence="11">Na(+) is not transported, but it plays an essential structural role and its presence is essential for fluoride channel function.</text>
</comment>
<dbReference type="Proteomes" id="UP000018072">
    <property type="component" value="Unassembled WGS sequence"/>
</dbReference>
<comment type="function">
    <text evidence="11">Fluoride-specific ion channel. Important for reducing fluoride concentration in the cell, thus reducing its toxicity.</text>
</comment>
<evidence type="ECO:0000256" key="5">
    <source>
        <dbReference type="ARBA" id="ARBA00022989"/>
    </source>
</evidence>
<dbReference type="GO" id="GO:0062054">
    <property type="term" value="F:fluoride channel activity"/>
    <property type="evidence" value="ECO:0007669"/>
    <property type="project" value="UniProtKB-UniRule"/>
</dbReference>
<sequence>MNYLIIALGGGIGSALRYAVSKFVQDSTNGAFPYHTFAVNIVGCLLIGLFYGLAARGHLGNNTTTLLLTTGLCGGFTTFSTFCNENIALLRGDNAFVALLYIASSMFCGLLAVALGYLIIDIIASGR</sequence>
<evidence type="ECO:0000256" key="7">
    <source>
        <dbReference type="ARBA" id="ARBA00023136"/>
    </source>
</evidence>
<gene>
    <name evidence="11" type="primary">fluC</name>
    <name evidence="11" type="synonym">crcB</name>
    <name evidence="12" type="ORF">BN741_00595</name>
</gene>
<keyword evidence="6 11" id="KW-0406">Ion transport</keyword>
<comment type="subcellular location">
    <subcellularLocation>
        <location evidence="1 11">Cell membrane</location>
        <topology evidence="1 11">Multi-pass membrane protein</topology>
    </subcellularLocation>
</comment>
<feature type="transmembrane region" description="Helical" evidence="11">
    <location>
        <begin position="66"/>
        <end position="89"/>
    </location>
</feature>
<evidence type="ECO:0000256" key="10">
    <source>
        <dbReference type="ARBA" id="ARBA00035585"/>
    </source>
</evidence>
<dbReference type="GO" id="GO:0140114">
    <property type="term" value="P:cellular detoxification of fluoride"/>
    <property type="evidence" value="ECO:0007669"/>
    <property type="project" value="UniProtKB-UniRule"/>
</dbReference>
<dbReference type="NCBIfam" id="TIGR00494">
    <property type="entry name" value="crcB"/>
    <property type="match status" value="1"/>
</dbReference>
<keyword evidence="3" id="KW-0997">Cell inner membrane</keyword>
<keyword evidence="5 11" id="KW-1133">Transmembrane helix</keyword>
<dbReference type="EMBL" id="CBIT010000021">
    <property type="protein sequence ID" value="CDE30008.1"/>
    <property type="molecule type" value="Genomic_DNA"/>
</dbReference>
<comment type="caution">
    <text evidence="12">The sequence shown here is derived from an EMBL/GenBank/DDBJ whole genome shotgun (WGS) entry which is preliminary data.</text>
</comment>
<comment type="similarity">
    <text evidence="9 11">Belongs to the fluoride channel Fluc/FEX (TC 1.A.43) family.</text>
</comment>
<dbReference type="Pfam" id="PF02537">
    <property type="entry name" value="CRCB"/>
    <property type="match status" value="1"/>
</dbReference>
<dbReference type="HAMAP" id="MF_00454">
    <property type="entry name" value="FluC"/>
    <property type="match status" value="1"/>
</dbReference>
<organism evidence="12">
    <name type="scientific">Leyella stercorea CAG:629</name>
    <dbReference type="NCBI Taxonomy" id="1263103"/>
    <lineage>
        <taxon>Bacteria</taxon>
        <taxon>Pseudomonadati</taxon>
        <taxon>Bacteroidota</taxon>
        <taxon>Bacteroidia</taxon>
        <taxon>Bacteroidales</taxon>
        <taxon>Prevotellaceae</taxon>
        <taxon>Leyella</taxon>
    </lineage>
</organism>
<evidence type="ECO:0000256" key="3">
    <source>
        <dbReference type="ARBA" id="ARBA00022519"/>
    </source>
</evidence>
<name>R7GTC5_9BACT</name>
<protein>
    <recommendedName>
        <fullName evidence="11">Fluoride-specific ion channel FluC</fullName>
    </recommendedName>
</protein>
<accession>R7GTC5</accession>
<keyword evidence="8 11" id="KW-0407">Ion channel</keyword>
<keyword evidence="11" id="KW-0479">Metal-binding</keyword>
<reference evidence="12" key="1">
    <citation type="submission" date="2012-11" db="EMBL/GenBank/DDBJ databases">
        <title>Dependencies among metagenomic species, viruses, plasmids and units of genetic variation.</title>
        <authorList>
            <person name="Nielsen H.B."/>
            <person name="Almeida M."/>
            <person name="Juncker A.S."/>
            <person name="Rasmussen S."/>
            <person name="Li J."/>
            <person name="Sunagawa S."/>
            <person name="Plichta D."/>
            <person name="Gautier L."/>
            <person name="Le Chatelier E."/>
            <person name="Peletier E."/>
            <person name="Bonde I."/>
            <person name="Nielsen T."/>
            <person name="Manichanh C."/>
            <person name="Arumugam M."/>
            <person name="Batto J."/>
            <person name="Santos M.B.Q.D."/>
            <person name="Blom N."/>
            <person name="Borruel N."/>
            <person name="Burgdorf K.S."/>
            <person name="Boumezbeur F."/>
            <person name="Casellas F."/>
            <person name="Dore J."/>
            <person name="Guarner F."/>
            <person name="Hansen T."/>
            <person name="Hildebrand F."/>
            <person name="Kaas R.S."/>
            <person name="Kennedy S."/>
            <person name="Kristiansen K."/>
            <person name="Kultima J.R."/>
            <person name="Leonard P."/>
            <person name="Levenez F."/>
            <person name="Lund O."/>
            <person name="Moumen B."/>
            <person name="Le Paslier D."/>
            <person name="Pons N."/>
            <person name="Pedersen O."/>
            <person name="Prifti E."/>
            <person name="Qin J."/>
            <person name="Raes J."/>
            <person name="Tap J."/>
            <person name="Tims S."/>
            <person name="Ussery D.W."/>
            <person name="Yamada T."/>
            <person name="MetaHit consortium"/>
            <person name="Renault P."/>
            <person name="Sicheritz-Ponten T."/>
            <person name="Bork P."/>
            <person name="Wang J."/>
            <person name="Brunak S."/>
            <person name="Ehrlich S.D."/>
        </authorList>
    </citation>
    <scope>NUCLEOTIDE SEQUENCE [LARGE SCALE GENOMIC DNA]</scope>
</reference>
<evidence type="ECO:0000256" key="6">
    <source>
        <dbReference type="ARBA" id="ARBA00023065"/>
    </source>
</evidence>
<evidence type="ECO:0000256" key="2">
    <source>
        <dbReference type="ARBA" id="ARBA00022475"/>
    </source>
</evidence>
<evidence type="ECO:0000256" key="4">
    <source>
        <dbReference type="ARBA" id="ARBA00022692"/>
    </source>
</evidence>